<name>A0A0B4ZYX0_CANTR</name>
<evidence type="ECO:0000313" key="9">
    <source>
        <dbReference type="EMBL" id="AJD79085.1"/>
    </source>
</evidence>
<evidence type="ECO:0000259" key="7">
    <source>
        <dbReference type="Pfam" id="PF00775"/>
    </source>
</evidence>
<evidence type="ECO:0000256" key="3">
    <source>
        <dbReference type="ARBA" id="ARBA00022723"/>
    </source>
</evidence>
<dbReference type="VEuPathDB" id="FungiDB:CTRG_00171"/>
<dbReference type="PANTHER" id="PTHR33711">
    <property type="entry name" value="DIOXYGENASE, PUTATIVE (AFU_ORTHOLOGUE AFUA_2G02910)-RELATED"/>
    <property type="match status" value="1"/>
</dbReference>
<dbReference type="AlphaFoldDB" id="A0A0B4ZYX0"/>
<comment type="cofactor">
    <cofactor evidence="1">
        <name>Fe(3+)</name>
        <dbReference type="ChEBI" id="CHEBI:29034"/>
    </cofactor>
</comment>
<dbReference type="InterPro" id="IPR000627">
    <property type="entry name" value="Intradiol_dOase_C"/>
</dbReference>
<comment type="similarity">
    <text evidence="2">Belongs to the intradiol ring-cleavage dioxygenase family.</text>
</comment>
<sequence>MSQEFTDAVKASMGPKATPKARRMISSLIQHIHDFARENQLTTEEWLWGVNFINRIGQMSDDKRNEGILVCDILGLESLVDALTNESENSTHTSSAILGPFYLPNSPVYPNGGSIVQKALPTDVRCLTSGKVTSVDGKPLAGAKIEVWQCNSAGFYSQQKEHDGPDFNLRGTFYTDDDGNYSFECLKPTSYPIPYDGPAGDLLLLMDRHPHRPSHIHWRVSHPEYHTLVTQIYDSECPYTKNDSVHAVKDDIIVEFKERDGGWYLDYDISLATEESIKRARENKK</sequence>
<dbReference type="GO" id="GO:0009712">
    <property type="term" value="P:catechol-containing compound metabolic process"/>
    <property type="evidence" value="ECO:0007669"/>
    <property type="project" value="InterPro"/>
</dbReference>
<dbReference type="InterPro" id="IPR050770">
    <property type="entry name" value="Intradiol_RC_Dioxygenase"/>
</dbReference>
<keyword evidence="4 9" id="KW-0223">Dioxygenase</keyword>
<feature type="domain" description="Intradiol ring-cleavage dioxygenases" evidence="7">
    <location>
        <begin position="98"/>
        <end position="262"/>
    </location>
</feature>
<reference evidence="9" key="1">
    <citation type="submission" date="2014-07" db="EMBL/GenBank/DDBJ databases">
        <title>Catechol 1,2-dioxygenase from Candida tropicalis with high efficiency of degrading phenol.</title>
        <authorList>
            <person name="Long Y."/>
            <person name="Xie Z."/>
        </authorList>
    </citation>
    <scope>NUCLEOTIDE SEQUENCE</scope>
    <source>
        <strain evidence="9">JH8</strain>
    </source>
</reference>
<evidence type="ECO:0000259" key="8">
    <source>
        <dbReference type="Pfam" id="PF04444"/>
    </source>
</evidence>
<feature type="domain" description="Catechol dioxygenase N-terminal" evidence="8">
    <location>
        <begin position="19"/>
        <end position="90"/>
    </location>
</feature>
<dbReference type="VEuPathDB" id="FungiDB:CTMYA2_033970"/>
<dbReference type="SMR" id="A0A0B4ZYX0"/>
<keyword evidence="3" id="KW-0479">Metal-binding</keyword>
<accession>A0A0B4ZYX0</accession>
<dbReference type="Pfam" id="PF04444">
    <property type="entry name" value="Dioxygenase_N"/>
    <property type="match status" value="1"/>
</dbReference>
<keyword evidence="6" id="KW-0408">Iron</keyword>
<organism evidence="9">
    <name type="scientific">Candida tropicalis</name>
    <name type="common">Yeast</name>
    <dbReference type="NCBI Taxonomy" id="5482"/>
    <lineage>
        <taxon>Eukaryota</taxon>
        <taxon>Fungi</taxon>
        <taxon>Dikarya</taxon>
        <taxon>Ascomycota</taxon>
        <taxon>Saccharomycotina</taxon>
        <taxon>Pichiomycetes</taxon>
        <taxon>Debaryomycetaceae</taxon>
        <taxon>Candida/Lodderomyces clade</taxon>
        <taxon>Candida</taxon>
    </lineage>
</organism>
<dbReference type="Pfam" id="PF00775">
    <property type="entry name" value="Dioxygenase_C"/>
    <property type="match status" value="1"/>
</dbReference>
<dbReference type="InterPro" id="IPR015889">
    <property type="entry name" value="Intradiol_dOase_core"/>
</dbReference>
<dbReference type="SUPFAM" id="SSF49482">
    <property type="entry name" value="Aromatic compound dioxygenase"/>
    <property type="match status" value="1"/>
</dbReference>
<dbReference type="GO" id="GO:0018576">
    <property type="term" value="F:catechol 1,2-dioxygenase activity"/>
    <property type="evidence" value="ECO:0007669"/>
    <property type="project" value="InterPro"/>
</dbReference>
<evidence type="ECO:0000256" key="2">
    <source>
        <dbReference type="ARBA" id="ARBA00007825"/>
    </source>
</evidence>
<evidence type="ECO:0000256" key="5">
    <source>
        <dbReference type="ARBA" id="ARBA00023002"/>
    </source>
</evidence>
<dbReference type="InterPro" id="IPR039390">
    <property type="entry name" value="1_2-HQD/HQD"/>
</dbReference>
<dbReference type="Gene3D" id="2.60.130.10">
    <property type="entry name" value="Aromatic compound dioxygenase"/>
    <property type="match status" value="1"/>
</dbReference>
<evidence type="ECO:0000256" key="1">
    <source>
        <dbReference type="ARBA" id="ARBA00001965"/>
    </source>
</evidence>
<dbReference type="CDD" id="cd03461">
    <property type="entry name" value="1_2-HQD"/>
    <property type="match status" value="1"/>
</dbReference>
<protein>
    <submittedName>
        <fullName evidence="9">Catechol 1,2-dioxygenase</fullName>
    </submittedName>
</protein>
<proteinExistence type="evidence at transcript level"/>
<dbReference type="PANTHER" id="PTHR33711:SF7">
    <property type="entry name" value="INTRADIOL RING-CLEAVAGE DIOXYGENASES DOMAIN-CONTAINING PROTEIN-RELATED"/>
    <property type="match status" value="1"/>
</dbReference>
<dbReference type="GO" id="GO:0008199">
    <property type="term" value="F:ferric iron binding"/>
    <property type="evidence" value="ECO:0007669"/>
    <property type="project" value="InterPro"/>
</dbReference>
<dbReference type="InterPro" id="IPR007535">
    <property type="entry name" value="Catechol_dOase_N"/>
</dbReference>
<evidence type="ECO:0000256" key="4">
    <source>
        <dbReference type="ARBA" id="ARBA00022964"/>
    </source>
</evidence>
<evidence type="ECO:0000256" key="6">
    <source>
        <dbReference type="ARBA" id="ARBA00023004"/>
    </source>
</evidence>
<dbReference type="EMBL" id="KM099157">
    <property type="protein sequence ID" value="AJD79085.1"/>
    <property type="molecule type" value="mRNA"/>
</dbReference>
<gene>
    <name evidence="9" type="primary">Cato</name>
</gene>
<keyword evidence="5" id="KW-0560">Oxidoreductase</keyword>